<feature type="domain" description="BIG2" evidence="2">
    <location>
        <begin position="523"/>
        <end position="607"/>
    </location>
</feature>
<dbReference type="SUPFAM" id="SSF56300">
    <property type="entry name" value="Metallo-dependent phosphatases"/>
    <property type="match status" value="1"/>
</dbReference>
<evidence type="ECO:0000256" key="1">
    <source>
        <dbReference type="SAM" id="SignalP"/>
    </source>
</evidence>
<gene>
    <name evidence="3" type="ORF">GCM10009838_51980</name>
</gene>
<feature type="domain" description="BIG2" evidence="2">
    <location>
        <begin position="440"/>
        <end position="519"/>
    </location>
</feature>
<name>A0ABP5DP09_9ACTN</name>
<feature type="domain" description="BIG2" evidence="2">
    <location>
        <begin position="1094"/>
        <end position="1183"/>
    </location>
</feature>
<dbReference type="InterPro" id="IPR029052">
    <property type="entry name" value="Metallo-depent_PP-like"/>
</dbReference>
<dbReference type="Pfam" id="PF02368">
    <property type="entry name" value="Big_2"/>
    <property type="match status" value="1"/>
</dbReference>
<keyword evidence="3" id="KW-0378">Hydrolase</keyword>
<dbReference type="InterPro" id="IPR018711">
    <property type="entry name" value="NAGPA"/>
</dbReference>
<dbReference type="SMART" id="SM00635">
    <property type="entry name" value="BID_2"/>
    <property type="match status" value="3"/>
</dbReference>
<evidence type="ECO:0000313" key="4">
    <source>
        <dbReference type="Proteomes" id="UP001499854"/>
    </source>
</evidence>
<dbReference type="GO" id="GO:0016798">
    <property type="term" value="F:hydrolase activity, acting on glycosyl bonds"/>
    <property type="evidence" value="ECO:0007669"/>
    <property type="project" value="UniProtKB-KW"/>
</dbReference>
<dbReference type="InterPro" id="IPR003343">
    <property type="entry name" value="Big_2"/>
</dbReference>
<evidence type="ECO:0000313" key="3">
    <source>
        <dbReference type="EMBL" id="GAA1983803.1"/>
    </source>
</evidence>
<feature type="chain" id="PRO_5045124113" evidence="1">
    <location>
        <begin position="32"/>
        <end position="1185"/>
    </location>
</feature>
<dbReference type="InterPro" id="IPR004843">
    <property type="entry name" value="Calcineurin-like_PHP"/>
</dbReference>
<organism evidence="3 4">
    <name type="scientific">Catenulispora subtropica</name>
    <dbReference type="NCBI Taxonomy" id="450798"/>
    <lineage>
        <taxon>Bacteria</taxon>
        <taxon>Bacillati</taxon>
        <taxon>Actinomycetota</taxon>
        <taxon>Actinomycetes</taxon>
        <taxon>Catenulisporales</taxon>
        <taxon>Catenulisporaceae</taxon>
        <taxon>Catenulispora</taxon>
    </lineage>
</organism>
<keyword evidence="3" id="KW-0326">Glycosidase</keyword>
<protein>
    <submittedName>
        <fullName evidence="3">Phosphodiester glycosidase family protein</fullName>
    </submittedName>
</protein>
<dbReference type="Gene3D" id="3.60.21.10">
    <property type="match status" value="1"/>
</dbReference>
<evidence type="ECO:0000259" key="2">
    <source>
        <dbReference type="SMART" id="SM00635"/>
    </source>
</evidence>
<dbReference type="Pfam" id="PF00149">
    <property type="entry name" value="Metallophos"/>
    <property type="match status" value="1"/>
</dbReference>
<dbReference type="EMBL" id="BAAAQM010000032">
    <property type="protein sequence ID" value="GAA1983803.1"/>
    <property type="molecule type" value="Genomic_DNA"/>
</dbReference>
<feature type="signal peptide" evidence="1">
    <location>
        <begin position="1"/>
        <end position="31"/>
    </location>
</feature>
<dbReference type="SUPFAM" id="SSF49373">
    <property type="entry name" value="Invasin/intimin cell-adhesion fragments"/>
    <property type="match status" value="1"/>
</dbReference>
<keyword evidence="1" id="KW-0732">Signal</keyword>
<comment type="caution">
    <text evidence="3">The sequence shown here is derived from an EMBL/GenBank/DDBJ whole genome shotgun (WGS) entry which is preliminary data.</text>
</comment>
<dbReference type="InterPro" id="IPR008964">
    <property type="entry name" value="Invasin/intimin_cell_adhesion"/>
</dbReference>
<dbReference type="Pfam" id="PF09992">
    <property type="entry name" value="NAGPA"/>
    <property type="match status" value="1"/>
</dbReference>
<reference evidence="4" key="1">
    <citation type="journal article" date="2019" name="Int. J. Syst. Evol. Microbiol.">
        <title>The Global Catalogue of Microorganisms (GCM) 10K type strain sequencing project: providing services to taxonomists for standard genome sequencing and annotation.</title>
        <authorList>
            <consortium name="The Broad Institute Genomics Platform"/>
            <consortium name="The Broad Institute Genome Sequencing Center for Infectious Disease"/>
            <person name="Wu L."/>
            <person name="Ma J."/>
        </authorList>
    </citation>
    <scope>NUCLEOTIDE SEQUENCE [LARGE SCALE GENOMIC DNA]</scope>
    <source>
        <strain evidence="4">JCM 16013</strain>
    </source>
</reference>
<dbReference type="PANTHER" id="PTHR40446">
    <property type="entry name" value="N-ACETYLGLUCOSAMINE-1-PHOSPHODIESTER ALPHA-N-ACETYLGLUCOSAMINIDASE"/>
    <property type="match status" value="1"/>
</dbReference>
<dbReference type="Gene3D" id="2.60.40.1080">
    <property type="match status" value="2"/>
</dbReference>
<keyword evidence="4" id="KW-1185">Reference proteome</keyword>
<accession>A0ABP5DP09</accession>
<dbReference type="PANTHER" id="PTHR40446:SF2">
    <property type="entry name" value="N-ACETYLGLUCOSAMINE-1-PHOSPHODIESTER ALPHA-N-ACETYLGLUCOSAMINIDASE"/>
    <property type="match status" value="1"/>
</dbReference>
<dbReference type="Proteomes" id="UP001499854">
    <property type="component" value="Unassembled WGS sequence"/>
</dbReference>
<proteinExistence type="predicted"/>
<sequence length="1185" mass="121846">MVSTPIRSPRPRRGRAAAAALAAAAVCLATAGPAGSAALASATAAAPASTSASGASGWLPPTPDQWPLVVDETVTPSRTLTHGVRQHADLLQTVGGAQRAQVLDVDLADPNVRLGVVESHDHLTDPVDEVPSSMAHRTGAVAGINGDFFQIYASGRPLGMVVIDGRLVKSPDPTWNADLWVRHDGTIGIGTETYTGTVTDGAASTAITTVNAVDALSGSGGTGGDALVRVTTDLGTPSPIPASTVAAGRLDKDGTTLIVDSVTAGVTGLQQLASGTEELVGSGSQAQWLAQNVHVGDHVAVAEKLGPDTDVVQGLSGGAVLVRDGQRAVPLTGPGENNVDNPVTAVGVTQDGKHAVFAAFDGHQPEDTAQGLTRPQIAGWMMQHGAYDAILFDSGGSTQMVGRLPGQTQASVLNVPSDGHERPVANGLFVYSTEKNPGPAVKAVVNDDKPLTALAGTTVPVSAYGLDTHDNPSRDTATLQVSPPWLASVDGSTLTFGARPGIGVLHITAGHAHSVVPLTVVPALGGLTVTPDQADVDNGGTQLITAAGTTQSGTAVTLPASAVKWTVDPPSLGTVAPDGTFTAAASGSGMATVTASAGGRSAAVSIAVGRSTVGVDTLADISKWSVTDAYMNVYPRKVPSPGPHSSNNGSLTFDPDTKAFPGDAGSFDVHYNYPYVSKTLDLSIYLNDPESERIPLLNGTQAPIGIGVWVKGNADLASRPGAGLAPGIVTLNVGIWQSTNQPTSFYPTGVTFDGWQYVVAKLPPGLQYPLRVNYLGLVVIKPGPNLTGDIHLADLQAVYSPRPPVPPTYTPIPKNPSWLQFSDVSSFKAGGTTIAAFDDAHVTAADPTGTGSVALKAMPDLLANLPAQAEPSMVQALGDMADDGQTTDLTYLKGLLDGLGVPYHDAVGNHEITQGATPENGDFAGVFGATHYAYDQGAARVIVTDSGHIGITASDPYQNVDTDQSQYLWLAQQLTQNTQKVAIVTTHVPAYDPHPRADSQFSDRFEARMYERLVQRYQKTHPGVHVLMLFGHARGWAEDVRLPDGTESPDGVPNFVVADLGATPYAPVDQGGFYNYGLFDVQPDGTVQFAVQPLLASVAVTAPAPELAVGGTERLTATGTSLTGSDATALPVPVADPVSRHWESSDPSLASVDPVSGVVTAHSPGSVTVTVTTGGVSGSASITVR</sequence>